<organism evidence="1 2">
    <name type="scientific">Bariatricus massiliensis</name>
    <dbReference type="NCBI Taxonomy" id="1745713"/>
    <lineage>
        <taxon>Bacteria</taxon>
        <taxon>Bacillati</taxon>
        <taxon>Bacillota</taxon>
        <taxon>Clostridia</taxon>
        <taxon>Lachnospirales</taxon>
        <taxon>Lachnospiraceae</taxon>
        <taxon>Bariatricus</taxon>
    </lineage>
</organism>
<sequence>MEQKLPYYMMYPTPYLFDDDKIEERDYEYLKSMYPDMAKRILPYVEEECDRMEYDNSMIFDEYPDKLQLRLMCRRIYDNVMSQEEFDELEQQEVEIEETSLKAQVRRRPPKPDRVRDMVELLLYQELLRRRCSHRKCRRIPLW</sequence>
<dbReference type="EMBL" id="JAJCIS010000016">
    <property type="protein sequence ID" value="MCB7388866.1"/>
    <property type="molecule type" value="Genomic_DNA"/>
</dbReference>
<evidence type="ECO:0000313" key="2">
    <source>
        <dbReference type="Proteomes" id="UP001299546"/>
    </source>
</evidence>
<accession>A0ABS8DK91</accession>
<keyword evidence="2" id="KW-1185">Reference proteome</keyword>
<proteinExistence type="predicted"/>
<name>A0ABS8DK91_9FIRM</name>
<protein>
    <submittedName>
        <fullName evidence="1">Uncharacterized protein</fullName>
    </submittedName>
</protein>
<dbReference type="Proteomes" id="UP001299546">
    <property type="component" value="Unassembled WGS sequence"/>
</dbReference>
<dbReference type="RefSeq" id="WP_066733337.1">
    <property type="nucleotide sequence ID" value="NZ_JAJCIQ010000016.1"/>
</dbReference>
<gene>
    <name evidence="1" type="ORF">LIZ65_16380</name>
</gene>
<reference evidence="1 2" key="1">
    <citation type="submission" date="2021-10" db="EMBL/GenBank/DDBJ databases">
        <title>Collection of gut derived symbiotic bacterial strains cultured from healthy donors.</title>
        <authorList>
            <person name="Lin H."/>
            <person name="Littmann E."/>
            <person name="Kohout C."/>
            <person name="Pamer E.G."/>
        </authorList>
    </citation>
    <scope>NUCLEOTIDE SEQUENCE [LARGE SCALE GENOMIC DNA]</scope>
    <source>
        <strain evidence="1 2">DFI.1.165</strain>
    </source>
</reference>
<evidence type="ECO:0000313" key="1">
    <source>
        <dbReference type="EMBL" id="MCB7388866.1"/>
    </source>
</evidence>
<comment type="caution">
    <text evidence="1">The sequence shown here is derived from an EMBL/GenBank/DDBJ whole genome shotgun (WGS) entry which is preliminary data.</text>
</comment>